<dbReference type="InterPro" id="IPR025406">
    <property type="entry name" value="DUF4132"/>
</dbReference>
<proteinExistence type="predicted"/>
<accession>A0A918TV89</accession>
<name>A0A918TV89_9BACT</name>
<dbReference type="EMBL" id="BMXI01000017">
    <property type="protein sequence ID" value="GHC64062.1"/>
    <property type="molecule type" value="Genomic_DNA"/>
</dbReference>
<dbReference type="Pfam" id="PF13569">
    <property type="entry name" value="DUF4132"/>
    <property type="match status" value="1"/>
</dbReference>
<organism evidence="2 3">
    <name type="scientific">Roseibacillus persicicus</name>
    <dbReference type="NCBI Taxonomy" id="454148"/>
    <lineage>
        <taxon>Bacteria</taxon>
        <taxon>Pseudomonadati</taxon>
        <taxon>Verrucomicrobiota</taxon>
        <taxon>Verrucomicrobiia</taxon>
        <taxon>Verrucomicrobiales</taxon>
        <taxon>Verrucomicrobiaceae</taxon>
        <taxon>Roseibacillus</taxon>
    </lineage>
</organism>
<dbReference type="SUPFAM" id="SSF48371">
    <property type="entry name" value="ARM repeat"/>
    <property type="match status" value="1"/>
</dbReference>
<reference evidence="2" key="1">
    <citation type="journal article" date="2014" name="Int. J. Syst. Evol. Microbiol.">
        <title>Complete genome sequence of Corynebacterium casei LMG S-19264T (=DSM 44701T), isolated from a smear-ripened cheese.</title>
        <authorList>
            <consortium name="US DOE Joint Genome Institute (JGI-PGF)"/>
            <person name="Walter F."/>
            <person name="Albersmeier A."/>
            <person name="Kalinowski J."/>
            <person name="Ruckert C."/>
        </authorList>
    </citation>
    <scope>NUCLEOTIDE SEQUENCE</scope>
    <source>
        <strain evidence="2">KCTC 12988</strain>
    </source>
</reference>
<dbReference type="InterPro" id="IPR016024">
    <property type="entry name" value="ARM-type_fold"/>
</dbReference>
<evidence type="ECO:0000313" key="3">
    <source>
        <dbReference type="Proteomes" id="UP000644507"/>
    </source>
</evidence>
<protein>
    <recommendedName>
        <fullName evidence="1">DUF4132 domain-containing protein</fullName>
    </recommendedName>
</protein>
<dbReference type="Proteomes" id="UP000644507">
    <property type="component" value="Unassembled WGS sequence"/>
</dbReference>
<dbReference type="InterPro" id="IPR011989">
    <property type="entry name" value="ARM-like"/>
</dbReference>
<evidence type="ECO:0000259" key="1">
    <source>
        <dbReference type="Pfam" id="PF13569"/>
    </source>
</evidence>
<evidence type="ECO:0000313" key="2">
    <source>
        <dbReference type="EMBL" id="GHC64062.1"/>
    </source>
</evidence>
<keyword evidence="3" id="KW-1185">Reference proteome</keyword>
<dbReference type="AlphaFoldDB" id="A0A918TV89"/>
<gene>
    <name evidence="2" type="ORF">GCM10007100_34610</name>
</gene>
<feature type="domain" description="DUF4132" evidence="1">
    <location>
        <begin position="493"/>
        <end position="671"/>
    </location>
</feature>
<reference evidence="2" key="2">
    <citation type="submission" date="2020-09" db="EMBL/GenBank/DDBJ databases">
        <authorList>
            <person name="Sun Q."/>
            <person name="Kim S."/>
        </authorList>
    </citation>
    <scope>NUCLEOTIDE SEQUENCE</scope>
    <source>
        <strain evidence="2">KCTC 12988</strain>
    </source>
</reference>
<dbReference type="Gene3D" id="1.25.10.10">
    <property type="entry name" value="Leucine-rich Repeat Variant"/>
    <property type="match status" value="1"/>
</dbReference>
<comment type="caution">
    <text evidence="2">The sequence shown here is derived from an EMBL/GenBank/DDBJ whole genome shotgun (WGS) entry which is preliminary data.</text>
</comment>
<sequence>MLITLDHLRHGQFHDDAVKLITKASQTELPTPFQIIYLADTNPQKCVELTGGLLKSLQNYREVPNYIVTKAFQAIANQWTKGGREVLFAIAKNSILPTSFTNDGQAPSIFSHAFAEMCLSSAQVPGDDLAELVDSATDTLSRQSLEKRAKNELLNSIWAQSARLPNPSLESHYWSNLTSNLKTLQQLAIESLVGLKQADTSQKAIKLLQAKKADARLGAAALLETLAEKECIPDLQNALESETSDKVKTALFSALAACGVEEDSAQPELPLPEILKSAAKLKLPKTSFLNLGALPPLLTQDGSALPEVGLTFLIAKQAKHKPVEPSPEILPLLSHLDLEKSGPFALALYQQWFASEQAAKDRWALTLAGLLGGQKIVPELIAPINDWALNSRHKLAEYAAQAISLVPGDEALTILDSLANRYRSKFKNIGKACRAALEAAAENRGVSLDELADLIVPTLGFDEEGQRPLEDSQIEAVLQPDFKLNFYNPDTEKETKSPPSTLSDTAKEDLKTLRKLIRETIKGQTARLEGCLVRQRRWDTARWQELFENHPLLQTYASNLVWATYDSASSLQRTFRRYPNGLLANAGGDLIEFEKDEVHIGMVHPLELSAEDLLAWQQHLERMKVKPPFAQLDRPVALLDSNHKNRKELKTADKKSLSCGTFRSRAEKRGWQRGSVVDAGGIWYYYKSYQGAGVDVFLHVEEMYVGQDPMEEITLGTAMFVQGDSVHIGSYEYNEPNNTDDPRVLAFGKVPPIVYSETVTDLEAITS</sequence>